<evidence type="ECO:0000256" key="1">
    <source>
        <dbReference type="SAM" id="SignalP"/>
    </source>
</evidence>
<dbReference type="SUPFAM" id="SSF53474">
    <property type="entry name" value="alpha/beta-Hydrolases"/>
    <property type="match status" value="1"/>
</dbReference>
<dbReference type="EMBL" id="VBOZ01000008">
    <property type="protein sequence ID" value="TMQ66695.1"/>
    <property type="molecule type" value="Genomic_DNA"/>
</dbReference>
<gene>
    <name evidence="3" type="ORF">E6K79_01930</name>
</gene>
<keyword evidence="3" id="KW-0378">Hydrolase</keyword>
<feature type="signal peptide" evidence="1">
    <location>
        <begin position="1"/>
        <end position="35"/>
    </location>
</feature>
<accession>A0A538TSY1</accession>
<dbReference type="GO" id="GO:0052689">
    <property type="term" value="F:carboxylic ester hydrolase activity"/>
    <property type="evidence" value="ECO:0007669"/>
    <property type="project" value="TreeGrafter"/>
</dbReference>
<protein>
    <submittedName>
        <fullName evidence="3">Alpha/beta fold hydrolase</fullName>
    </submittedName>
</protein>
<evidence type="ECO:0000313" key="3">
    <source>
        <dbReference type="EMBL" id="TMQ66695.1"/>
    </source>
</evidence>
<dbReference type="PANTHER" id="PTHR43265">
    <property type="entry name" value="ESTERASE ESTD"/>
    <property type="match status" value="1"/>
</dbReference>
<dbReference type="AlphaFoldDB" id="A0A538TSY1"/>
<organism evidence="3 4">
    <name type="scientific">Eiseniibacteriota bacterium</name>
    <dbReference type="NCBI Taxonomy" id="2212470"/>
    <lineage>
        <taxon>Bacteria</taxon>
        <taxon>Candidatus Eiseniibacteriota</taxon>
    </lineage>
</organism>
<sequence length="365" mass="39833">MRLAAARTFTVARTFAVALAISAPLLPGSPSSGLAASFGAETYEPHKESAIAGTPFTRYFTTDRFRREITFYLSDAPDSVGALPLIVYIQGSGGNSNFAERGGRIVTQNGQGTLYGVCRGRARTLMVEKPGVQYLDPAAKPGEQPGTDEFCREHTLERWTEAVKAAIRAARRIHGVRQDRLLVMGHSEGGIVACRVARELGPVVTHVASLSGGGPTQLYDLIELVRRGQLMGNASGDPETRVKSFLTLWDDVLADSMSAEKLFLGHPYRRWFTFLRSSPAQELTPVNARIYVAQGLEDASVDPKSADVLFAELKAQGKDVTYDRVPGASHAYAMKDRPNENGWQKLLGRVVDWYLNDDRTSGGSR</sequence>
<comment type="caution">
    <text evidence="3">The sequence shown here is derived from an EMBL/GenBank/DDBJ whole genome shotgun (WGS) entry which is preliminary data.</text>
</comment>
<name>A0A538TSY1_UNCEI</name>
<evidence type="ECO:0000313" key="4">
    <source>
        <dbReference type="Proteomes" id="UP000317691"/>
    </source>
</evidence>
<proteinExistence type="predicted"/>
<dbReference type="InterPro" id="IPR029058">
    <property type="entry name" value="AB_hydrolase_fold"/>
</dbReference>
<reference evidence="3 4" key="1">
    <citation type="journal article" date="2019" name="Nat. Microbiol.">
        <title>Mediterranean grassland soil C-N compound turnover is dependent on rainfall and depth, and is mediated by genomically divergent microorganisms.</title>
        <authorList>
            <person name="Diamond S."/>
            <person name="Andeer P.F."/>
            <person name="Li Z."/>
            <person name="Crits-Christoph A."/>
            <person name="Burstein D."/>
            <person name="Anantharaman K."/>
            <person name="Lane K.R."/>
            <person name="Thomas B.C."/>
            <person name="Pan C."/>
            <person name="Northen T.R."/>
            <person name="Banfield J.F."/>
        </authorList>
    </citation>
    <scope>NUCLEOTIDE SEQUENCE [LARGE SCALE GENOMIC DNA]</scope>
    <source>
        <strain evidence="3">WS_9</strain>
    </source>
</reference>
<dbReference type="Proteomes" id="UP000317691">
    <property type="component" value="Unassembled WGS sequence"/>
</dbReference>
<dbReference type="PANTHER" id="PTHR43265:SF1">
    <property type="entry name" value="ESTERASE ESTD"/>
    <property type="match status" value="1"/>
</dbReference>
<dbReference type="InterPro" id="IPR053145">
    <property type="entry name" value="AB_hydrolase_Est10"/>
</dbReference>
<feature type="domain" description="AB hydrolase-1" evidence="2">
    <location>
        <begin position="158"/>
        <end position="338"/>
    </location>
</feature>
<feature type="chain" id="PRO_5022118628" evidence="1">
    <location>
        <begin position="36"/>
        <end position="365"/>
    </location>
</feature>
<dbReference type="InterPro" id="IPR000073">
    <property type="entry name" value="AB_hydrolase_1"/>
</dbReference>
<dbReference type="Pfam" id="PF12697">
    <property type="entry name" value="Abhydrolase_6"/>
    <property type="match status" value="1"/>
</dbReference>
<evidence type="ECO:0000259" key="2">
    <source>
        <dbReference type="Pfam" id="PF12697"/>
    </source>
</evidence>
<keyword evidence="1" id="KW-0732">Signal</keyword>
<dbReference type="Gene3D" id="3.40.50.1820">
    <property type="entry name" value="alpha/beta hydrolase"/>
    <property type="match status" value="1"/>
</dbReference>